<keyword evidence="1" id="KW-0175">Coiled coil</keyword>
<dbReference type="EMBL" id="VTPC01048561">
    <property type="protein sequence ID" value="KAF2890664.1"/>
    <property type="molecule type" value="Genomic_DNA"/>
</dbReference>
<organism evidence="3 4">
    <name type="scientific">Ignelater luminosus</name>
    <name type="common">Cucubano</name>
    <name type="synonym">Pyrophorus luminosus</name>
    <dbReference type="NCBI Taxonomy" id="2038154"/>
    <lineage>
        <taxon>Eukaryota</taxon>
        <taxon>Metazoa</taxon>
        <taxon>Ecdysozoa</taxon>
        <taxon>Arthropoda</taxon>
        <taxon>Hexapoda</taxon>
        <taxon>Insecta</taxon>
        <taxon>Pterygota</taxon>
        <taxon>Neoptera</taxon>
        <taxon>Endopterygota</taxon>
        <taxon>Coleoptera</taxon>
        <taxon>Polyphaga</taxon>
        <taxon>Elateriformia</taxon>
        <taxon>Elateroidea</taxon>
        <taxon>Elateridae</taxon>
        <taxon>Agrypninae</taxon>
        <taxon>Pyrophorini</taxon>
        <taxon>Ignelater</taxon>
    </lineage>
</organism>
<feature type="chain" id="PRO_5035457152" description="Secreted protein" evidence="2">
    <location>
        <begin position="22"/>
        <end position="119"/>
    </location>
</feature>
<dbReference type="AlphaFoldDB" id="A0A8K0CNF7"/>
<comment type="caution">
    <text evidence="3">The sequence shown here is derived from an EMBL/GenBank/DDBJ whole genome shotgun (WGS) entry which is preliminary data.</text>
</comment>
<evidence type="ECO:0008006" key="5">
    <source>
        <dbReference type="Google" id="ProtNLM"/>
    </source>
</evidence>
<evidence type="ECO:0000313" key="3">
    <source>
        <dbReference type="EMBL" id="KAF2890664.1"/>
    </source>
</evidence>
<proteinExistence type="predicted"/>
<accession>A0A8K0CNF7</accession>
<sequence length="119" mass="13770">MNKLYRIITVFLFCFFGSISTDTEKELLPKTDLSTVIKRTIANISEDALRKYLDINKEALKRFGGKLELLAEKVLEEAEMEYQDAERRKLTNKKKPLKIYIDPEPVNEEVSSDTDKPVV</sequence>
<feature type="coiled-coil region" evidence="1">
    <location>
        <begin position="68"/>
        <end position="95"/>
    </location>
</feature>
<gene>
    <name evidence="3" type="ORF">ILUMI_15509</name>
</gene>
<reference evidence="3" key="1">
    <citation type="submission" date="2019-08" db="EMBL/GenBank/DDBJ databases">
        <title>The genome of the North American firefly Photinus pyralis.</title>
        <authorList>
            <consortium name="Photinus pyralis genome working group"/>
            <person name="Fallon T.R."/>
            <person name="Sander Lower S.E."/>
            <person name="Weng J.-K."/>
        </authorList>
    </citation>
    <scope>NUCLEOTIDE SEQUENCE</scope>
    <source>
        <strain evidence="3">TRF0915ILg1</strain>
        <tissue evidence="3">Whole body</tissue>
    </source>
</reference>
<evidence type="ECO:0000313" key="4">
    <source>
        <dbReference type="Proteomes" id="UP000801492"/>
    </source>
</evidence>
<evidence type="ECO:0000256" key="1">
    <source>
        <dbReference type="SAM" id="Coils"/>
    </source>
</evidence>
<feature type="signal peptide" evidence="2">
    <location>
        <begin position="1"/>
        <end position="21"/>
    </location>
</feature>
<protein>
    <recommendedName>
        <fullName evidence="5">Secreted protein</fullName>
    </recommendedName>
</protein>
<name>A0A8K0CNF7_IGNLU</name>
<keyword evidence="2" id="KW-0732">Signal</keyword>
<dbReference type="Proteomes" id="UP000801492">
    <property type="component" value="Unassembled WGS sequence"/>
</dbReference>
<keyword evidence="4" id="KW-1185">Reference proteome</keyword>
<evidence type="ECO:0000256" key="2">
    <source>
        <dbReference type="SAM" id="SignalP"/>
    </source>
</evidence>